<evidence type="ECO:0000256" key="1">
    <source>
        <dbReference type="ARBA" id="ARBA00012513"/>
    </source>
</evidence>
<evidence type="ECO:0000256" key="4">
    <source>
        <dbReference type="ARBA" id="ARBA00022741"/>
    </source>
</evidence>
<dbReference type="SMART" id="SM01331">
    <property type="entry name" value="DUF3635"/>
    <property type="match status" value="1"/>
</dbReference>
<organism evidence="12 13">
    <name type="scientific">Homarus americanus</name>
    <name type="common">American lobster</name>
    <dbReference type="NCBI Taxonomy" id="6706"/>
    <lineage>
        <taxon>Eukaryota</taxon>
        <taxon>Metazoa</taxon>
        <taxon>Ecdysozoa</taxon>
        <taxon>Arthropoda</taxon>
        <taxon>Crustacea</taxon>
        <taxon>Multicrustacea</taxon>
        <taxon>Malacostraca</taxon>
        <taxon>Eumalacostraca</taxon>
        <taxon>Eucarida</taxon>
        <taxon>Decapoda</taxon>
        <taxon>Pleocyemata</taxon>
        <taxon>Astacidea</taxon>
        <taxon>Nephropoidea</taxon>
        <taxon>Nephropidae</taxon>
        <taxon>Homarus</taxon>
    </lineage>
</organism>
<dbReference type="GO" id="GO:0035556">
    <property type="term" value="P:intracellular signal transduction"/>
    <property type="evidence" value="ECO:0007669"/>
    <property type="project" value="TreeGrafter"/>
</dbReference>
<comment type="catalytic activity">
    <reaction evidence="7">
        <text>L-threonyl-[protein] + ATP = O-phospho-L-threonyl-[protein] + ADP + H(+)</text>
        <dbReference type="Rhea" id="RHEA:46608"/>
        <dbReference type="Rhea" id="RHEA-COMP:11060"/>
        <dbReference type="Rhea" id="RHEA-COMP:11605"/>
        <dbReference type="ChEBI" id="CHEBI:15378"/>
        <dbReference type="ChEBI" id="CHEBI:30013"/>
        <dbReference type="ChEBI" id="CHEBI:30616"/>
        <dbReference type="ChEBI" id="CHEBI:61977"/>
        <dbReference type="ChEBI" id="CHEBI:456216"/>
        <dbReference type="EC" id="2.7.11.1"/>
    </reaction>
</comment>
<dbReference type="GO" id="GO:0005634">
    <property type="term" value="C:nucleus"/>
    <property type="evidence" value="ECO:0007669"/>
    <property type="project" value="TreeGrafter"/>
</dbReference>
<evidence type="ECO:0000256" key="5">
    <source>
        <dbReference type="ARBA" id="ARBA00022777"/>
    </source>
</evidence>
<dbReference type="Proteomes" id="UP000747542">
    <property type="component" value="Unassembled WGS sequence"/>
</dbReference>
<name>A0A8J5MVY6_HOMAM</name>
<feature type="region of interest" description="Disordered" evidence="10">
    <location>
        <begin position="1"/>
        <end position="23"/>
    </location>
</feature>
<dbReference type="SUPFAM" id="SSF56112">
    <property type="entry name" value="Protein kinase-like (PK-like)"/>
    <property type="match status" value="1"/>
</dbReference>
<dbReference type="GO" id="GO:0005737">
    <property type="term" value="C:cytoplasm"/>
    <property type="evidence" value="ECO:0007669"/>
    <property type="project" value="TreeGrafter"/>
</dbReference>
<keyword evidence="5 12" id="KW-0418">Kinase</keyword>
<feature type="region of interest" description="Disordered" evidence="10">
    <location>
        <begin position="944"/>
        <end position="996"/>
    </location>
</feature>
<keyword evidence="6 9" id="KW-0067">ATP-binding</keyword>
<evidence type="ECO:0000256" key="10">
    <source>
        <dbReference type="SAM" id="MobiDB-lite"/>
    </source>
</evidence>
<evidence type="ECO:0000259" key="11">
    <source>
        <dbReference type="PROSITE" id="PS50011"/>
    </source>
</evidence>
<comment type="catalytic activity">
    <reaction evidence="8">
        <text>L-seryl-[protein] + ATP = O-phospho-L-seryl-[protein] + ADP + H(+)</text>
        <dbReference type="Rhea" id="RHEA:17989"/>
        <dbReference type="Rhea" id="RHEA-COMP:9863"/>
        <dbReference type="Rhea" id="RHEA-COMP:11604"/>
        <dbReference type="ChEBI" id="CHEBI:15378"/>
        <dbReference type="ChEBI" id="CHEBI:29999"/>
        <dbReference type="ChEBI" id="CHEBI:30616"/>
        <dbReference type="ChEBI" id="CHEBI:83421"/>
        <dbReference type="ChEBI" id="CHEBI:456216"/>
        <dbReference type="EC" id="2.7.11.1"/>
    </reaction>
</comment>
<dbReference type="PANTHER" id="PTHR24419">
    <property type="entry name" value="INTERLEUKIN-1 RECEPTOR-ASSOCIATED KINASE"/>
    <property type="match status" value="1"/>
</dbReference>
<dbReference type="InterPro" id="IPR011009">
    <property type="entry name" value="Kinase-like_dom_sf"/>
</dbReference>
<dbReference type="GO" id="GO:0000278">
    <property type="term" value="P:mitotic cell cycle"/>
    <property type="evidence" value="ECO:0007669"/>
    <property type="project" value="TreeGrafter"/>
</dbReference>
<keyword evidence="13" id="KW-1185">Reference proteome</keyword>
<reference evidence="12" key="1">
    <citation type="journal article" date="2021" name="Sci. Adv.">
        <title>The American lobster genome reveals insights on longevity, neural, and immune adaptations.</title>
        <authorList>
            <person name="Polinski J.M."/>
            <person name="Zimin A.V."/>
            <person name="Clark K.F."/>
            <person name="Kohn A.B."/>
            <person name="Sadowski N."/>
            <person name="Timp W."/>
            <person name="Ptitsyn A."/>
            <person name="Khanna P."/>
            <person name="Romanova D.Y."/>
            <person name="Williams P."/>
            <person name="Greenwood S.J."/>
            <person name="Moroz L.L."/>
            <person name="Walt D.R."/>
            <person name="Bodnar A.G."/>
        </authorList>
    </citation>
    <scope>NUCLEOTIDE SEQUENCE</scope>
    <source>
        <strain evidence="12">GMGI-L3</strain>
    </source>
</reference>
<dbReference type="GO" id="GO:0005524">
    <property type="term" value="F:ATP binding"/>
    <property type="evidence" value="ECO:0007669"/>
    <property type="project" value="UniProtKB-UniRule"/>
</dbReference>
<sequence length="1448" mass="163023">MGRHRLYKGTYSKAPENPKTEDERQAFYKQRINVPRFNDLYIAKDENSGPDQSSQDAFDSFVERVKSGGIFEESVPDLSYRKPLAVNSFLVNSTIGSTSHTSANDTFDRLVGPRTTQSCQVMVGQSSSSGSSLDYSGVLFKSILSNAPALDSYCVEHTGLKSVPEGQEDNEGETDNIHLKVTPYNSPKQPSQKETPVIFTKPQMAQSPQLFSSNELLDITDIENATEQSAGGQQSPKIYKTTTAMGNTKSLQIGKGKSKDGAVNAVSSPIVTSKDKIDGNVLSKRNKNETSVKKSVNLVGCIRKIAGIQLSEASDPSSFTPLIQKFFNSVNIVVSPLGQSRLPNNSPRIPSNQIDPITRHQKFLLDQEQTSKVPQKSLGSENNGKSSVRSVCTSTPADASRHKKITSLCTSPSFELSPVPRSDSIFTVDNSVFESPMCFKENIVINSNELGSSPSLGSKYETCLTSNRCEGSDLLTELGSLEKLKKNNTSAVKDNITSKAKADHQSHDNCASNFKELTCKPIKEAYTPVFDVKKSSGKKSLPVKTFQKDHLVGISVTPLHDENSKDNTEMTLDLVNHTERQRKYVKRLAQRDFSPAEKSVIFIGRKDRKTVNPNLILSKTKRKCIVDAQLSKIKQSSQNIEHTQRTSELGSTCTASEELAEDEQSLILTRKSRFSPRKGIQLFEQQSPVLPRWRTSKRLERRILKNSVCNASHCQESSSSTSKIFCDNEQSVVVKNRTGRTYNKRRQSSVNVQSPVITRKRHSQRLLERKSKVPINVTHNRDQPQFQRVQTSLQRRSTRGFVTNRNAKNPKRNLSIMDFSKLSIEIANEGLGHTGDSTISIDTKPENSVSTYFKKRKPRSEQLIHCKASSVENNCNSSLNASEIYSETEEESEFCVSECVNDSLISEEKISFNFENLKQDPNKESNCSVDDFSAQEDEWKDLSSQRSIQESQGLHWKTSHRSEIDLEDANTTDNVLTKSLKPNDPPTHSGSSYDLEDECGSLPSLNVISTKPGKGWRRSFTNLATAQVPNSLNAAGQVNDDVRRQTVHRISTGLRKTSGLRMSAIPPEINHKIEMLTGAPLEEMCRLSESHRKITSFNETYRNKAPQVPSDPREHVLLLCSQEKPVPLTDCFSESRLACCKKIGEGVYGEVFMTRPNPNNLEGATVLKIMPIEGRFEVNGEPQKMFEEILSEIVISLELSNLQRPDRKKNWTENFVHMLNSWCIEGRYHHDLLHLWDVFHEEKGSENDRPDIFPDTQLYIVLEFGHGGSDLESYIFNNASNALAIAYSLAVAEEELEFEHRDLHWGNVLVSQTREAVLDFKLKEESFTLRTHGLKATVIDFTLSRMKLPHCVVYNNLAEDPSLFTAQGDYQFEIYRQMKKSNMNDWEKFTPYTNVLWLHYILDKMTSDCYYKNVKSKVHKTHMSQLNKLKQQMLDYESASDFVLKREH</sequence>
<comment type="caution">
    <text evidence="12">The sequence shown here is derived from an EMBL/GenBank/DDBJ whole genome shotgun (WGS) entry which is preliminary data.</text>
</comment>
<dbReference type="InterPro" id="IPR000719">
    <property type="entry name" value="Prot_kinase_dom"/>
</dbReference>
<keyword evidence="2" id="KW-0723">Serine/threonine-protein kinase</keyword>
<dbReference type="Gene3D" id="1.10.510.10">
    <property type="entry name" value="Transferase(Phosphotransferase) domain 1"/>
    <property type="match status" value="1"/>
</dbReference>
<dbReference type="PROSITE" id="PS00107">
    <property type="entry name" value="PROTEIN_KINASE_ATP"/>
    <property type="match status" value="1"/>
</dbReference>
<evidence type="ECO:0000256" key="9">
    <source>
        <dbReference type="PROSITE-ProRule" id="PRU10141"/>
    </source>
</evidence>
<evidence type="ECO:0000256" key="3">
    <source>
        <dbReference type="ARBA" id="ARBA00022679"/>
    </source>
</evidence>
<evidence type="ECO:0000256" key="7">
    <source>
        <dbReference type="ARBA" id="ARBA00047899"/>
    </source>
</evidence>
<feature type="region of interest" description="Disordered" evidence="10">
    <location>
        <begin position="368"/>
        <end position="395"/>
    </location>
</feature>
<evidence type="ECO:0000256" key="6">
    <source>
        <dbReference type="ARBA" id="ARBA00022840"/>
    </source>
</evidence>
<evidence type="ECO:0000256" key="8">
    <source>
        <dbReference type="ARBA" id="ARBA00048679"/>
    </source>
</evidence>
<dbReference type="InterPro" id="IPR024604">
    <property type="entry name" value="GSG2_C"/>
</dbReference>
<accession>A0A8J5MVY6</accession>
<feature type="binding site" evidence="9">
    <location>
        <position position="1168"/>
    </location>
    <ligand>
        <name>ATP</name>
        <dbReference type="ChEBI" id="CHEBI:30616"/>
    </ligand>
</feature>
<dbReference type="GO" id="GO:0072354">
    <property type="term" value="F:histone H3T3 kinase activity"/>
    <property type="evidence" value="ECO:0007669"/>
    <property type="project" value="TreeGrafter"/>
</dbReference>
<feature type="domain" description="Protein kinase" evidence="11">
    <location>
        <begin position="1137"/>
        <end position="1448"/>
    </location>
</feature>
<evidence type="ECO:0000313" key="12">
    <source>
        <dbReference type="EMBL" id="KAG7165818.1"/>
    </source>
</evidence>
<evidence type="ECO:0000313" key="13">
    <source>
        <dbReference type="Proteomes" id="UP000747542"/>
    </source>
</evidence>
<dbReference type="EMBL" id="JAHLQT010023413">
    <property type="protein sequence ID" value="KAG7165818.1"/>
    <property type="molecule type" value="Genomic_DNA"/>
</dbReference>
<dbReference type="Pfam" id="PF12330">
    <property type="entry name" value="Haspin_kinase"/>
    <property type="match status" value="1"/>
</dbReference>
<proteinExistence type="predicted"/>
<keyword evidence="4 9" id="KW-0547">Nucleotide-binding</keyword>
<keyword evidence="3" id="KW-0808">Transferase</keyword>
<dbReference type="Gene3D" id="3.30.200.20">
    <property type="entry name" value="Phosphorylase Kinase, domain 1"/>
    <property type="match status" value="1"/>
</dbReference>
<dbReference type="PROSITE" id="PS50011">
    <property type="entry name" value="PROTEIN_KINASE_DOM"/>
    <property type="match status" value="1"/>
</dbReference>
<protein>
    <recommendedName>
        <fullName evidence="1">non-specific serine/threonine protein kinase</fullName>
        <ecNumber evidence="1">2.7.11.1</ecNumber>
    </recommendedName>
</protein>
<dbReference type="PANTHER" id="PTHR24419:SF18">
    <property type="entry name" value="SERINE_THREONINE-PROTEIN KINASE HASPIN"/>
    <property type="match status" value="1"/>
</dbReference>
<dbReference type="InterPro" id="IPR017441">
    <property type="entry name" value="Protein_kinase_ATP_BS"/>
</dbReference>
<dbReference type="EC" id="2.7.11.1" evidence="1"/>
<gene>
    <name evidence="12" type="primary">HASPIN-L</name>
    <name evidence="12" type="ORF">Hamer_G022376</name>
</gene>
<evidence type="ECO:0000256" key="2">
    <source>
        <dbReference type="ARBA" id="ARBA00022527"/>
    </source>
</evidence>